<dbReference type="HOGENOM" id="CLU_992308_0_0_1"/>
<organism evidence="2">
    <name type="scientific">Rhizophagus irregularis (strain DAOM 181602 / DAOM 197198 / MUCL 43194)</name>
    <name type="common">Arbuscular mycorrhizal fungus</name>
    <name type="synonym">Glomus intraradices</name>
    <dbReference type="NCBI Taxonomy" id="747089"/>
    <lineage>
        <taxon>Eukaryota</taxon>
        <taxon>Fungi</taxon>
        <taxon>Fungi incertae sedis</taxon>
        <taxon>Mucoromycota</taxon>
        <taxon>Glomeromycotina</taxon>
        <taxon>Glomeromycetes</taxon>
        <taxon>Glomerales</taxon>
        <taxon>Glomeraceae</taxon>
        <taxon>Rhizophagus</taxon>
    </lineage>
</organism>
<feature type="non-terminal residue" evidence="2">
    <location>
        <position position="1"/>
    </location>
</feature>
<feature type="non-terminal residue" evidence="2">
    <location>
        <position position="281"/>
    </location>
</feature>
<feature type="region of interest" description="Disordered" evidence="1">
    <location>
        <begin position="256"/>
        <end position="281"/>
    </location>
</feature>
<dbReference type="AlphaFoldDB" id="U9SGE7"/>
<gene>
    <name evidence="2" type="ORF">GLOINDRAFT_331569</name>
</gene>
<name>U9SGE7_RHIID</name>
<feature type="region of interest" description="Disordered" evidence="1">
    <location>
        <begin position="19"/>
        <end position="40"/>
    </location>
</feature>
<reference evidence="2" key="1">
    <citation type="submission" date="2013-07" db="EMBL/GenBank/DDBJ databases">
        <title>The genome of an arbuscular mycorrhizal fungus provides insights into the evolution of the oldest plant symbiosis.</title>
        <authorList>
            <consortium name="DOE Joint Genome Institute"/>
            <person name="Tisserant E."/>
            <person name="Malbreil M."/>
            <person name="Kuo A."/>
            <person name="Kohler A."/>
            <person name="Symeonidi A."/>
            <person name="Balestrini R."/>
            <person name="Charron P."/>
            <person name="Duensing N."/>
            <person name="Frei-dit-Frey N."/>
            <person name="Gianinazzi-Pearson V."/>
            <person name="Gilbert B."/>
            <person name="Handa Y."/>
            <person name="Hijri M."/>
            <person name="Kaul R."/>
            <person name="Kawaguchi M."/>
            <person name="Krajinski F."/>
            <person name="Lammers P."/>
            <person name="Lapierre D."/>
            <person name="Masclaux F.G."/>
            <person name="Murat C."/>
            <person name="Morin E."/>
            <person name="Ndikumana S."/>
            <person name="Pagni M."/>
            <person name="Petitpierre D."/>
            <person name="Requena N."/>
            <person name="Rosikiewicz P."/>
            <person name="Riley R."/>
            <person name="Saito K."/>
            <person name="San Clemente H."/>
            <person name="Shapiro H."/>
            <person name="van Tuinen D."/>
            <person name="Becard G."/>
            <person name="Bonfante P."/>
            <person name="Paszkowski U."/>
            <person name="Shachar-Hill Y."/>
            <person name="Young J.P."/>
            <person name="Sanders I.R."/>
            <person name="Henrissat B."/>
            <person name="Rensing S.A."/>
            <person name="Grigoriev I.V."/>
            <person name="Corradi N."/>
            <person name="Roux C."/>
            <person name="Martin F."/>
        </authorList>
    </citation>
    <scope>NUCLEOTIDE SEQUENCE</scope>
    <source>
        <strain evidence="2">DAOM 197198</strain>
    </source>
</reference>
<evidence type="ECO:0000313" key="2">
    <source>
        <dbReference type="EMBL" id="ERZ94929.1"/>
    </source>
</evidence>
<dbReference type="EMBL" id="KI301632">
    <property type="protein sequence ID" value="ERZ94929.1"/>
    <property type="molecule type" value="Genomic_DNA"/>
</dbReference>
<feature type="region of interest" description="Disordered" evidence="1">
    <location>
        <begin position="106"/>
        <end position="127"/>
    </location>
</feature>
<evidence type="ECO:0000256" key="1">
    <source>
        <dbReference type="SAM" id="MobiDB-lite"/>
    </source>
</evidence>
<proteinExistence type="predicted"/>
<accession>U9SGE7</accession>
<protein>
    <submittedName>
        <fullName evidence="2">Uncharacterized protein</fullName>
    </submittedName>
</protein>
<sequence length="281" mass="33624">PSFANLRIKILENTDHRPFTSSKKKVNSNNKNEFDGPEKLDEQDDINQIIAYFKINDDFMVEKFYKENYNPPSSENGLQVAKKKLEVDRIHLLEFIENDEKLLVIGEGPKEGKDPEVEKPDGEPDESHNIYYDQKYIKFKPIVDEKEPWVLGDYDRHSYCLYHNRKETEVETLQLIVGRSTVQIWHQIQDKKNKDDLPNKGEPFLEYIWTNRIPINQEREETKLRIEYFKYGSNVGLHEKLDDFHLKVYWYERKDNEENSKKEEHAKKKEREITKEAEDEI</sequence>